<dbReference type="InterPro" id="IPR036812">
    <property type="entry name" value="NAD(P)_OxRdtase_dom_sf"/>
</dbReference>
<dbReference type="OrthoDB" id="8394608at2"/>
<dbReference type="InterPro" id="IPR023210">
    <property type="entry name" value="NADP_OxRdtase_dom"/>
</dbReference>
<dbReference type="AlphaFoldDB" id="A0A1M7GIP4"/>
<evidence type="ECO:0000313" key="4">
    <source>
        <dbReference type="Proteomes" id="UP000183208"/>
    </source>
</evidence>
<organism evidence="3 4">
    <name type="scientific">Bradyrhizobium lablabi</name>
    <dbReference type="NCBI Taxonomy" id="722472"/>
    <lineage>
        <taxon>Bacteria</taxon>
        <taxon>Pseudomonadati</taxon>
        <taxon>Pseudomonadota</taxon>
        <taxon>Alphaproteobacteria</taxon>
        <taxon>Hyphomicrobiales</taxon>
        <taxon>Nitrobacteraceae</taxon>
        <taxon>Bradyrhizobium</taxon>
    </lineage>
</organism>
<sequence>MSLPQRPLGASRVLITKTGFGAWAIGGGGWAFSWGPQDDAVSLATMRDALELGVNWIDTAAVYGLGHSEEVVGHLLRERKPTERPMVFTKCGLIWDQNNPMAPPRRVLKPDSIQRECDASLRRLGVDHIDLYQFHWPDETGTPVEDSWNEMTRLIEVGKVRLGGVSNFDVPLLERCEAIRHVDSMQPPFSLIRRQAATREIPWCARHNTGVICYSPMQSGLLTDTFSREQVARFAEDDWRRRSPDFNEPNLSRNLALRDALRPIARRHGATVSAVAVAWVLAWPGVTGAIVGGRSPQQVDGWIGAASLQLSAADLQDISNAIVRTGAGEGPTMPQLEYAAAH</sequence>
<dbReference type="CDD" id="cd19102">
    <property type="entry name" value="AKR_unchar"/>
    <property type="match status" value="1"/>
</dbReference>
<protein>
    <submittedName>
        <fullName evidence="3">Predicted oxidoreductase</fullName>
    </submittedName>
</protein>
<dbReference type="Proteomes" id="UP000183208">
    <property type="component" value="Unassembled WGS sequence"/>
</dbReference>
<dbReference type="Pfam" id="PF00248">
    <property type="entry name" value="Aldo_ket_red"/>
    <property type="match status" value="1"/>
</dbReference>
<feature type="domain" description="NADP-dependent oxidoreductase" evidence="2">
    <location>
        <begin position="25"/>
        <end position="320"/>
    </location>
</feature>
<dbReference type="GO" id="GO:0005829">
    <property type="term" value="C:cytosol"/>
    <property type="evidence" value="ECO:0007669"/>
    <property type="project" value="TreeGrafter"/>
</dbReference>
<dbReference type="Gene3D" id="3.20.20.100">
    <property type="entry name" value="NADP-dependent oxidoreductase domain"/>
    <property type="match status" value="1"/>
</dbReference>
<dbReference type="PANTHER" id="PTHR43364">
    <property type="entry name" value="NADH-SPECIFIC METHYLGLYOXAL REDUCTASE-RELATED"/>
    <property type="match status" value="1"/>
</dbReference>
<name>A0A1M7GIP4_9BRAD</name>
<keyword evidence="1" id="KW-0560">Oxidoreductase</keyword>
<dbReference type="SUPFAM" id="SSF51430">
    <property type="entry name" value="NAD(P)-linked oxidoreductase"/>
    <property type="match status" value="1"/>
</dbReference>
<gene>
    <name evidence="3" type="ORF">SAMN05444171_6626</name>
</gene>
<evidence type="ECO:0000259" key="2">
    <source>
        <dbReference type="Pfam" id="PF00248"/>
    </source>
</evidence>
<evidence type="ECO:0000313" key="3">
    <source>
        <dbReference type="EMBL" id="SEE20077.1"/>
    </source>
</evidence>
<evidence type="ECO:0000256" key="1">
    <source>
        <dbReference type="ARBA" id="ARBA00023002"/>
    </source>
</evidence>
<dbReference type="EMBL" id="FNTI01000001">
    <property type="protein sequence ID" value="SEE20077.1"/>
    <property type="molecule type" value="Genomic_DNA"/>
</dbReference>
<dbReference type="GO" id="GO:0016491">
    <property type="term" value="F:oxidoreductase activity"/>
    <property type="evidence" value="ECO:0007669"/>
    <property type="project" value="UniProtKB-KW"/>
</dbReference>
<dbReference type="RefSeq" id="WP_074827887.1">
    <property type="nucleotide sequence ID" value="NZ_FNTI01000001.1"/>
</dbReference>
<dbReference type="InterPro" id="IPR050523">
    <property type="entry name" value="AKR_Detox_Biosynth"/>
</dbReference>
<proteinExistence type="predicted"/>
<reference evidence="3 4" key="1">
    <citation type="submission" date="2016-10" db="EMBL/GenBank/DDBJ databases">
        <authorList>
            <person name="de Groot N.N."/>
        </authorList>
    </citation>
    <scope>NUCLEOTIDE SEQUENCE [LARGE SCALE GENOMIC DNA]</scope>
    <source>
        <strain evidence="3 4">GAS522</strain>
    </source>
</reference>
<dbReference type="PANTHER" id="PTHR43364:SF4">
    <property type="entry name" value="NAD(P)-LINKED OXIDOREDUCTASE SUPERFAMILY PROTEIN"/>
    <property type="match status" value="1"/>
</dbReference>
<accession>A0A1M7GIP4</accession>